<dbReference type="EMBL" id="CAJVPZ010089519">
    <property type="protein sequence ID" value="CAG8814197.1"/>
    <property type="molecule type" value="Genomic_DNA"/>
</dbReference>
<dbReference type="Proteomes" id="UP000789396">
    <property type="component" value="Unassembled WGS sequence"/>
</dbReference>
<proteinExistence type="predicted"/>
<dbReference type="InterPro" id="IPR011009">
    <property type="entry name" value="Kinase-like_dom_sf"/>
</dbReference>
<dbReference type="AlphaFoldDB" id="A0A9N9K7A5"/>
<organism evidence="1 2">
    <name type="scientific">Racocetra fulgida</name>
    <dbReference type="NCBI Taxonomy" id="60492"/>
    <lineage>
        <taxon>Eukaryota</taxon>
        <taxon>Fungi</taxon>
        <taxon>Fungi incertae sedis</taxon>
        <taxon>Mucoromycota</taxon>
        <taxon>Glomeromycotina</taxon>
        <taxon>Glomeromycetes</taxon>
        <taxon>Diversisporales</taxon>
        <taxon>Gigasporaceae</taxon>
        <taxon>Racocetra</taxon>
    </lineage>
</organism>
<evidence type="ECO:0000313" key="1">
    <source>
        <dbReference type="EMBL" id="CAG8814197.1"/>
    </source>
</evidence>
<protein>
    <submittedName>
        <fullName evidence="1">5872_t:CDS:1</fullName>
    </submittedName>
</protein>
<feature type="non-terminal residue" evidence="1">
    <location>
        <position position="1"/>
    </location>
</feature>
<comment type="caution">
    <text evidence="1">The sequence shown here is derived from an EMBL/GenBank/DDBJ whole genome shotgun (WGS) entry which is preliminary data.</text>
</comment>
<gene>
    <name evidence="1" type="ORF">RFULGI_LOCUS19079</name>
</gene>
<evidence type="ECO:0000313" key="2">
    <source>
        <dbReference type="Proteomes" id="UP000789396"/>
    </source>
</evidence>
<feature type="non-terminal residue" evidence="1">
    <location>
        <position position="78"/>
    </location>
</feature>
<sequence>PRNINGEKIVNAEHNMNVNEQNANDANMSKIIYFDRFSDPEKIAEGGFSIVYIYKYEDTLRVLKRSKESKKCEVFDNE</sequence>
<reference evidence="1" key="1">
    <citation type="submission" date="2021-06" db="EMBL/GenBank/DDBJ databases">
        <authorList>
            <person name="Kallberg Y."/>
            <person name="Tangrot J."/>
            <person name="Rosling A."/>
        </authorList>
    </citation>
    <scope>NUCLEOTIDE SEQUENCE</scope>
    <source>
        <strain evidence="1">IN212</strain>
    </source>
</reference>
<dbReference type="SUPFAM" id="SSF56112">
    <property type="entry name" value="Protein kinase-like (PK-like)"/>
    <property type="match status" value="1"/>
</dbReference>
<name>A0A9N9K7A5_9GLOM</name>
<keyword evidence="2" id="KW-1185">Reference proteome</keyword>
<accession>A0A9N9K7A5</accession>